<keyword evidence="2" id="KW-1185">Reference proteome</keyword>
<proteinExistence type="predicted"/>
<protein>
    <submittedName>
        <fullName evidence="1">Uncharacterized protein</fullName>
    </submittedName>
</protein>
<dbReference type="AlphaFoldDB" id="A0A2G4RCL3"/>
<dbReference type="EMBL" id="PEBQ01000093">
    <property type="protein sequence ID" value="PHY94292.1"/>
    <property type="molecule type" value="Genomic_DNA"/>
</dbReference>
<organism evidence="1 2">
    <name type="scientific">Acetobacter pomorum</name>
    <dbReference type="NCBI Taxonomy" id="65959"/>
    <lineage>
        <taxon>Bacteria</taxon>
        <taxon>Pseudomonadati</taxon>
        <taxon>Pseudomonadota</taxon>
        <taxon>Alphaproteobacteria</taxon>
        <taxon>Acetobacterales</taxon>
        <taxon>Acetobacteraceae</taxon>
        <taxon>Acetobacter</taxon>
    </lineage>
</organism>
<dbReference type="Proteomes" id="UP000228751">
    <property type="component" value="Unassembled WGS sequence"/>
</dbReference>
<gene>
    <name evidence="1" type="ORF">CSR02_06465</name>
</gene>
<name>A0A2G4RCL3_9PROT</name>
<reference evidence="1 2" key="1">
    <citation type="submission" date="2017-10" db="EMBL/GenBank/DDBJ databases">
        <title>Genomic analysis of the genus Acetobacter.</title>
        <authorList>
            <person name="Kim K.H."/>
            <person name="Chun B.H."/>
            <person name="Son A.R."/>
            <person name="Jeon C.O."/>
        </authorList>
    </citation>
    <scope>NUCLEOTIDE SEQUENCE [LARGE SCALE GENOMIC DNA]</scope>
    <source>
        <strain evidence="1 2">LHT 2458</strain>
    </source>
</reference>
<evidence type="ECO:0000313" key="2">
    <source>
        <dbReference type="Proteomes" id="UP000228751"/>
    </source>
</evidence>
<evidence type="ECO:0000313" key="1">
    <source>
        <dbReference type="EMBL" id="PHY94292.1"/>
    </source>
</evidence>
<sequence length="66" mass="7840">MPCKKWRRQGNAAERLRQRGWLSYSGATDRKGDRASARSLYRFWAEWPQPARFVLFWRTVLPAGKN</sequence>
<accession>A0A2G4RCL3</accession>
<comment type="caution">
    <text evidence="1">The sequence shown here is derived from an EMBL/GenBank/DDBJ whole genome shotgun (WGS) entry which is preliminary data.</text>
</comment>